<organism evidence="2 3">
    <name type="scientific">Legionella drozanskii LLAP-1</name>
    <dbReference type="NCBI Taxonomy" id="1212489"/>
    <lineage>
        <taxon>Bacteria</taxon>
        <taxon>Pseudomonadati</taxon>
        <taxon>Pseudomonadota</taxon>
        <taxon>Gammaproteobacteria</taxon>
        <taxon>Legionellales</taxon>
        <taxon>Legionellaceae</taxon>
        <taxon>Legionella</taxon>
    </lineage>
</organism>
<reference evidence="2 3" key="1">
    <citation type="submission" date="2015-11" db="EMBL/GenBank/DDBJ databases">
        <title>Genomic analysis of 38 Legionella species identifies large and diverse effector repertoires.</title>
        <authorList>
            <person name="Burstein D."/>
            <person name="Amaro F."/>
            <person name="Zusman T."/>
            <person name="Lifshitz Z."/>
            <person name="Cohen O."/>
            <person name="Gilbert J.A."/>
            <person name="Pupko T."/>
            <person name="Shuman H.A."/>
            <person name="Segal G."/>
        </authorList>
    </citation>
    <scope>NUCLEOTIDE SEQUENCE [LARGE SCALE GENOMIC DNA]</scope>
    <source>
        <strain evidence="2 3">ATCC 700990</strain>
    </source>
</reference>
<gene>
    <name evidence="2" type="ORF">Ldro_2105</name>
</gene>
<evidence type="ECO:0000313" key="3">
    <source>
        <dbReference type="Proteomes" id="UP000054736"/>
    </source>
</evidence>
<dbReference type="STRING" id="1212489.Ldro_2105"/>
<feature type="chain" id="PRO_5006912257" evidence="1">
    <location>
        <begin position="18"/>
        <end position="176"/>
    </location>
</feature>
<evidence type="ECO:0000313" key="2">
    <source>
        <dbReference type="EMBL" id="KTC85780.1"/>
    </source>
</evidence>
<name>A0A0W0SR70_9GAMM</name>
<keyword evidence="3" id="KW-1185">Reference proteome</keyword>
<evidence type="ECO:0000256" key="1">
    <source>
        <dbReference type="SAM" id="SignalP"/>
    </source>
</evidence>
<feature type="signal peptide" evidence="1">
    <location>
        <begin position="1"/>
        <end position="17"/>
    </location>
</feature>
<accession>A0A0W0SR70</accession>
<dbReference type="Gene3D" id="3.40.50.10610">
    <property type="entry name" value="ABC-type transport auxiliary lipoprotein component"/>
    <property type="match status" value="1"/>
</dbReference>
<protein>
    <submittedName>
        <fullName evidence="2">Uncharacterized protein</fullName>
    </submittedName>
</protein>
<proteinExistence type="predicted"/>
<keyword evidence="1" id="KW-0732">Signal</keyword>
<dbReference type="PROSITE" id="PS51257">
    <property type="entry name" value="PROKAR_LIPOPROTEIN"/>
    <property type="match status" value="1"/>
</dbReference>
<dbReference type="EMBL" id="LNXY01000027">
    <property type="protein sequence ID" value="KTC85780.1"/>
    <property type="molecule type" value="Genomic_DNA"/>
</dbReference>
<dbReference type="Proteomes" id="UP000054736">
    <property type="component" value="Unassembled WGS sequence"/>
</dbReference>
<dbReference type="AlphaFoldDB" id="A0A0W0SR70"/>
<dbReference type="OrthoDB" id="9791579at2"/>
<sequence>MKYGLKALIIIALVALASGCTRINSSPGVPIVPNSRWGMAIFANNTEIPQAGYRAMSITAGVLRSKGVRSLAIYPSTANCNKLIVCPNSVPPLSAVLSWAKARHLNYVMMGAVNEWDYKVGLDGEPTAGVSLQLYSVGNGALVWSSVGSKIGTSRSGLAVIAQSLINEMLSCLKIC</sequence>
<dbReference type="RefSeq" id="WP_058496385.1">
    <property type="nucleotide sequence ID" value="NZ_CAAAIU010000001.1"/>
</dbReference>
<dbReference type="PATRIC" id="fig|1212489.4.peg.2225"/>
<comment type="caution">
    <text evidence="2">The sequence shown here is derived from an EMBL/GenBank/DDBJ whole genome shotgun (WGS) entry which is preliminary data.</text>
</comment>